<dbReference type="InterPro" id="IPR036890">
    <property type="entry name" value="HATPase_C_sf"/>
</dbReference>
<dbReference type="InterPro" id="IPR005467">
    <property type="entry name" value="His_kinase_dom"/>
</dbReference>
<comment type="subcellular location">
    <subcellularLocation>
        <location evidence="2">Membrane</location>
    </subcellularLocation>
</comment>
<dbReference type="CDD" id="cd00082">
    <property type="entry name" value="HisKA"/>
    <property type="match status" value="1"/>
</dbReference>
<evidence type="ECO:0000256" key="3">
    <source>
        <dbReference type="ARBA" id="ARBA00012438"/>
    </source>
</evidence>
<dbReference type="InterPro" id="IPR003594">
    <property type="entry name" value="HATPase_dom"/>
</dbReference>
<evidence type="ECO:0000256" key="8">
    <source>
        <dbReference type="ARBA" id="ARBA00022989"/>
    </source>
</evidence>
<dbReference type="PANTHER" id="PTHR45436">
    <property type="entry name" value="SENSOR HISTIDINE KINASE YKOH"/>
    <property type="match status" value="1"/>
</dbReference>
<dbReference type="SUPFAM" id="SSF47384">
    <property type="entry name" value="Homodimeric domain of signal transducing histidine kinase"/>
    <property type="match status" value="1"/>
</dbReference>
<keyword evidence="10 11" id="KW-0472">Membrane</keyword>
<evidence type="ECO:0000259" key="12">
    <source>
        <dbReference type="PROSITE" id="PS50109"/>
    </source>
</evidence>
<dbReference type="SMART" id="SM00387">
    <property type="entry name" value="HATPase_c"/>
    <property type="match status" value="1"/>
</dbReference>
<name>A0ABT2TJ51_9FIRM</name>
<dbReference type="CDD" id="cd00075">
    <property type="entry name" value="HATPase"/>
    <property type="match status" value="1"/>
</dbReference>
<comment type="catalytic activity">
    <reaction evidence="1">
        <text>ATP + protein L-histidine = ADP + protein N-phospho-L-histidine.</text>
        <dbReference type="EC" id="2.7.13.3"/>
    </reaction>
</comment>
<evidence type="ECO:0000313" key="13">
    <source>
        <dbReference type="EMBL" id="MCU6762186.1"/>
    </source>
</evidence>
<dbReference type="PANTHER" id="PTHR45436:SF5">
    <property type="entry name" value="SENSOR HISTIDINE KINASE TRCS"/>
    <property type="match status" value="1"/>
</dbReference>
<dbReference type="InterPro" id="IPR004358">
    <property type="entry name" value="Sig_transdc_His_kin-like_C"/>
</dbReference>
<reference evidence="13 14" key="1">
    <citation type="journal article" date="2021" name="ISME Commun">
        <title>Automated analysis of genomic sequences facilitates high-throughput and comprehensive description of bacteria.</title>
        <authorList>
            <person name="Hitch T.C.A."/>
        </authorList>
    </citation>
    <scope>NUCLEOTIDE SEQUENCE [LARGE SCALE GENOMIC DNA]</scope>
    <source>
        <strain evidence="13 14">Sanger_109</strain>
    </source>
</reference>
<keyword evidence="7 13" id="KW-0418">Kinase</keyword>
<dbReference type="EC" id="2.7.13.3" evidence="3"/>
<dbReference type="InterPro" id="IPR050428">
    <property type="entry name" value="TCS_sensor_his_kinase"/>
</dbReference>
<keyword evidence="5" id="KW-0808">Transferase</keyword>
<organism evidence="13 14">
    <name type="scientific">Brotonthovivens ammoniilytica</name>
    <dbReference type="NCBI Taxonomy" id="2981725"/>
    <lineage>
        <taxon>Bacteria</taxon>
        <taxon>Bacillati</taxon>
        <taxon>Bacillota</taxon>
        <taxon>Clostridia</taxon>
        <taxon>Lachnospirales</taxon>
        <taxon>Lachnospiraceae</taxon>
        <taxon>Brotonthovivens</taxon>
    </lineage>
</organism>
<dbReference type="GO" id="GO:0016301">
    <property type="term" value="F:kinase activity"/>
    <property type="evidence" value="ECO:0007669"/>
    <property type="project" value="UniProtKB-KW"/>
</dbReference>
<dbReference type="RefSeq" id="WP_158424879.1">
    <property type="nucleotide sequence ID" value="NZ_JAOQJQ010000002.1"/>
</dbReference>
<dbReference type="InterPro" id="IPR003661">
    <property type="entry name" value="HisK_dim/P_dom"/>
</dbReference>
<gene>
    <name evidence="13" type="ORF">OCV88_07490</name>
</gene>
<dbReference type="Gene3D" id="1.10.287.130">
    <property type="match status" value="1"/>
</dbReference>
<evidence type="ECO:0000256" key="5">
    <source>
        <dbReference type="ARBA" id="ARBA00022679"/>
    </source>
</evidence>
<dbReference type="PROSITE" id="PS50109">
    <property type="entry name" value="HIS_KIN"/>
    <property type="match status" value="1"/>
</dbReference>
<dbReference type="SMART" id="SM00388">
    <property type="entry name" value="HisKA"/>
    <property type="match status" value="1"/>
</dbReference>
<protein>
    <recommendedName>
        <fullName evidence="3">histidine kinase</fullName>
        <ecNumber evidence="3">2.7.13.3</ecNumber>
    </recommendedName>
</protein>
<dbReference type="InterPro" id="IPR036097">
    <property type="entry name" value="HisK_dim/P_sf"/>
</dbReference>
<evidence type="ECO:0000256" key="11">
    <source>
        <dbReference type="SAM" id="Phobius"/>
    </source>
</evidence>
<comment type="caution">
    <text evidence="13">The sequence shown here is derived from an EMBL/GenBank/DDBJ whole genome shotgun (WGS) entry which is preliminary data.</text>
</comment>
<evidence type="ECO:0000256" key="6">
    <source>
        <dbReference type="ARBA" id="ARBA00022692"/>
    </source>
</evidence>
<keyword evidence="14" id="KW-1185">Reference proteome</keyword>
<accession>A0ABT2TJ51</accession>
<evidence type="ECO:0000256" key="2">
    <source>
        <dbReference type="ARBA" id="ARBA00004370"/>
    </source>
</evidence>
<sequence length="406" mass="45756">MIAALRRRFILVAMCSLLAVLTAVICTINVTNYQKVLERTDGLLEMLADHDGQFPESIKGQRPEENPKDTFSPETPYETRFFTVNLDKYQNVVQINTRNIAAVTDKQAEMYAADVVEKNKKSGFLSVYRYKMVTEDEGTLLIFVDCRQELDTIRIFALTSIFVSGFGLLAVFLLVVFFSRIVLRPVAESFEKQKQFITDASHEIKTPLAIIDANTEVVEMEYGESQWTQSTKNQIHRLVNLTQQLIILARMDEERTKQQMTDFSLSDAVEESALPFQVMAETKKKSLNLQIKSGITCHGDEKAIRQLIVQLLDNAVKYSSGTGNIELRVLQKGKKCMISVLNDAPELSEGNLDILFERFYRLDSSRNSKTGGSGIGLSVVKAIVEGHKGRISAYCRKGKLEITILL</sequence>
<evidence type="ECO:0000256" key="9">
    <source>
        <dbReference type="ARBA" id="ARBA00023012"/>
    </source>
</evidence>
<dbReference type="Gene3D" id="3.30.565.10">
    <property type="entry name" value="Histidine kinase-like ATPase, C-terminal domain"/>
    <property type="match status" value="1"/>
</dbReference>
<dbReference type="Pfam" id="PF02518">
    <property type="entry name" value="HATPase_c"/>
    <property type="match status" value="1"/>
</dbReference>
<feature type="transmembrane region" description="Helical" evidence="11">
    <location>
        <begin position="155"/>
        <end position="183"/>
    </location>
</feature>
<evidence type="ECO:0000256" key="1">
    <source>
        <dbReference type="ARBA" id="ARBA00000085"/>
    </source>
</evidence>
<dbReference type="PRINTS" id="PR00344">
    <property type="entry name" value="BCTRLSENSOR"/>
</dbReference>
<evidence type="ECO:0000256" key="10">
    <source>
        <dbReference type="ARBA" id="ARBA00023136"/>
    </source>
</evidence>
<evidence type="ECO:0000256" key="7">
    <source>
        <dbReference type="ARBA" id="ARBA00022777"/>
    </source>
</evidence>
<evidence type="ECO:0000313" key="14">
    <source>
        <dbReference type="Proteomes" id="UP001652442"/>
    </source>
</evidence>
<keyword evidence="9" id="KW-0902">Two-component regulatory system</keyword>
<feature type="domain" description="Histidine kinase" evidence="12">
    <location>
        <begin position="199"/>
        <end position="406"/>
    </location>
</feature>
<proteinExistence type="predicted"/>
<dbReference type="EMBL" id="JAOQJQ010000002">
    <property type="protein sequence ID" value="MCU6762186.1"/>
    <property type="molecule type" value="Genomic_DNA"/>
</dbReference>
<evidence type="ECO:0000256" key="4">
    <source>
        <dbReference type="ARBA" id="ARBA00022553"/>
    </source>
</evidence>
<keyword evidence="6 11" id="KW-0812">Transmembrane</keyword>
<dbReference type="Proteomes" id="UP001652442">
    <property type="component" value="Unassembled WGS sequence"/>
</dbReference>
<dbReference type="SUPFAM" id="SSF55874">
    <property type="entry name" value="ATPase domain of HSP90 chaperone/DNA topoisomerase II/histidine kinase"/>
    <property type="match status" value="1"/>
</dbReference>
<keyword evidence="8 11" id="KW-1133">Transmembrane helix</keyword>
<dbReference type="Pfam" id="PF00512">
    <property type="entry name" value="HisKA"/>
    <property type="match status" value="1"/>
</dbReference>
<keyword evidence="4" id="KW-0597">Phosphoprotein</keyword>